<evidence type="ECO:0000313" key="1">
    <source>
        <dbReference type="EMBL" id="MBP2236107.1"/>
    </source>
</evidence>
<evidence type="ECO:0000313" key="2">
    <source>
        <dbReference type="Proteomes" id="UP000730739"/>
    </source>
</evidence>
<proteinExistence type="predicted"/>
<keyword evidence="2" id="KW-1185">Reference proteome</keyword>
<accession>A0ABS4QZP9</accession>
<name>A0ABS4QZP9_9HYPH</name>
<dbReference type="Proteomes" id="UP000730739">
    <property type="component" value="Unassembled WGS sequence"/>
</dbReference>
<reference evidence="1 2" key="1">
    <citation type="submission" date="2021-03" db="EMBL/GenBank/DDBJ databases">
        <title>Genomic Encyclopedia of Type Strains, Phase IV (KMG-IV): sequencing the most valuable type-strain genomes for metagenomic binning, comparative biology and taxonomic classification.</title>
        <authorList>
            <person name="Goeker M."/>
        </authorList>
    </citation>
    <scope>NUCLEOTIDE SEQUENCE [LARGE SCALE GENOMIC DNA]</scope>
    <source>
        <strain evidence="1 2">DSM 13372</strain>
    </source>
</reference>
<gene>
    <name evidence="1" type="ORF">J2Z31_002621</name>
</gene>
<protein>
    <submittedName>
        <fullName evidence="1">Uncharacterized protein</fullName>
    </submittedName>
</protein>
<comment type="caution">
    <text evidence="1">The sequence shown here is derived from an EMBL/GenBank/DDBJ whole genome shotgun (WGS) entry which is preliminary data.</text>
</comment>
<sequence>MRAAAHPQWEDDSGEVTYITGIMRSRSGAGRQTPERSHQTIFTLSARLARKT</sequence>
<dbReference type="EMBL" id="JAGILA010000003">
    <property type="protein sequence ID" value="MBP2236107.1"/>
    <property type="molecule type" value="Genomic_DNA"/>
</dbReference>
<organism evidence="1 2">
    <name type="scientific">Sinorhizobium kostiense</name>
    <dbReference type="NCBI Taxonomy" id="76747"/>
    <lineage>
        <taxon>Bacteria</taxon>
        <taxon>Pseudomonadati</taxon>
        <taxon>Pseudomonadota</taxon>
        <taxon>Alphaproteobacteria</taxon>
        <taxon>Hyphomicrobiales</taxon>
        <taxon>Rhizobiaceae</taxon>
        <taxon>Sinorhizobium/Ensifer group</taxon>
        <taxon>Sinorhizobium</taxon>
    </lineage>
</organism>